<protein>
    <submittedName>
        <fullName evidence="2">Spore germination protein KA</fullName>
    </submittedName>
</protein>
<dbReference type="RefSeq" id="WP_090947832.1">
    <property type="nucleotide sequence ID" value="NZ_FOJS01000002.1"/>
</dbReference>
<evidence type="ECO:0000256" key="1">
    <source>
        <dbReference type="ARBA" id="ARBA00023136"/>
    </source>
</evidence>
<sequence length="184" mass="21450">MRMARSIMKRWLKRQKAVYEQPLPPPSEKQPLSIDINENVRIIQRVIGESSDIVMRTIRSKKDGGRQLSVIYTDGLVDKETIQHFILQPLLTDWREQWEDMPREEAASFLKDCVLHASEVKEITTFDDVYFHVLSGDTVMIIDGTATALAIGTRGWQERNVMQRLPSWQVFFYCSYINVLIVFE</sequence>
<organism evidence="2 3">
    <name type="scientific">Parageobacillus thermantarcticus</name>
    <dbReference type="NCBI Taxonomy" id="186116"/>
    <lineage>
        <taxon>Bacteria</taxon>
        <taxon>Bacillati</taxon>
        <taxon>Bacillota</taxon>
        <taxon>Bacilli</taxon>
        <taxon>Bacillales</taxon>
        <taxon>Anoxybacillaceae</taxon>
        <taxon>Parageobacillus</taxon>
    </lineage>
</organism>
<dbReference type="Pfam" id="PF03323">
    <property type="entry name" value="GerA"/>
    <property type="match status" value="1"/>
</dbReference>
<proteinExistence type="predicted"/>
<keyword evidence="1" id="KW-0472">Membrane</keyword>
<name>A0A1I0SLU3_9BACL</name>
<accession>A0A1I0SLU3</accession>
<dbReference type="OrthoDB" id="1726708at2"/>
<dbReference type="STRING" id="186116.SAMN05192569_100299"/>
<dbReference type="InterPro" id="IPR004995">
    <property type="entry name" value="Spore_Ger"/>
</dbReference>
<dbReference type="Proteomes" id="UP000198650">
    <property type="component" value="Unassembled WGS sequence"/>
</dbReference>
<dbReference type="EMBL" id="FOJS01000002">
    <property type="protein sequence ID" value="SFA40480.1"/>
    <property type="molecule type" value="Genomic_DNA"/>
</dbReference>
<dbReference type="GO" id="GO:0009847">
    <property type="term" value="P:spore germination"/>
    <property type="evidence" value="ECO:0007669"/>
    <property type="project" value="InterPro"/>
</dbReference>
<keyword evidence="3" id="KW-1185">Reference proteome</keyword>
<gene>
    <name evidence="2" type="ORF">SAMN05192569_100299</name>
</gene>
<reference evidence="3" key="1">
    <citation type="submission" date="2016-10" db="EMBL/GenBank/DDBJ databases">
        <authorList>
            <person name="Varghese N."/>
            <person name="Submissions S."/>
        </authorList>
    </citation>
    <scope>NUCLEOTIDE SEQUENCE [LARGE SCALE GENOMIC DNA]</scope>
    <source>
        <strain evidence="3">M1</strain>
    </source>
</reference>
<dbReference type="AlphaFoldDB" id="A0A1I0SLU3"/>
<dbReference type="GO" id="GO:0016020">
    <property type="term" value="C:membrane"/>
    <property type="evidence" value="ECO:0007669"/>
    <property type="project" value="InterPro"/>
</dbReference>
<evidence type="ECO:0000313" key="3">
    <source>
        <dbReference type="Proteomes" id="UP000198650"/>
    </source>
</evidence>
<evidence type="ECO:0000313" key="2">
    <source>
        <dbReference type="EMBL" id="SFA40480.1"/>
    </source>
</evidence>